<evidence type="ECO:0000256" key="5">
    <source>
        <dbReference type="ARBA" id="ARBA00022989"/>
    </source>
</evidence>
<feature type="transmembrane region" description="Helical" evidence="7">
    <location>
        <begin position="350"/>
        <end position="372"/>
    </location>
</feature>
<dbReference type="GO" id="GO:0016758">
    <property type="term" value="F:hexosyltransferase activity"/>
    <property type="evidence" value="ECO:0007669"/>
    <property type="project" value="InterPro"/>
</dbReference>
<feature type="transmembrane region" description="Helical" evidence="7">
    <location>
        <begin position="149"/>
        <end position="169"/>
    </location>
</feature>
<dbReference type="InterPro" id="IPR018584">
    <property type="entry name" value="GT87"/>
</dbReference>
<evidence type="ECO:0000256" key="6">
    <source>
        <dbReference type="ARBA" id="ARBA00023136"/>
    </source>
</evidence>
<feature type="transmembrane region" description="Helical" evidence="7">
    <location>
        <begin position="178"/>
        <end position="197"/>
    </location>
</feature>
<keyword evidence="3" id="KW-0808">Transferase</keyword>
<evidence type="ECO:0000256" key="7">
    <source>
        <dbReference type="SAM" id="Phobius"/>
    </source>
</evidence>
<evidence type="ECO:0000256" key="4">
    <source>
        <dbReference type="ARBA" id="ARBA00022692"/>
    </source>
</evidence>
<accession>A0A6J6THM0</accession>
<evidence type="ECO:0000256" key="3">
    <source>
        <dbReference type="ARBA" id="ARBA00022679"/>
    </source>
</evidence>
<keyword evidence="4 7" id="KW-0812">Transmembrane</keyword>
<comment type="subcellular location">
    <subcellularLocation>
        <location evidence="1">Cell membrane</location>
        <topology evidence="1">Multi-pass membrane protein</topology>
    </subcellularLocation>
</comment>
<organism evidence="8">
    <name type="scientific">freshwater metagenome</name>
    <dbReference type="NCBI Taxonomy" id="449393"/>
    <lineage>
        <taxon>unclassified sequences</taxon>
        <taxon>metagenomes</taxon>
        <taxon>ecological metagenomes</taxon>
    </lineage>
</organism>
<dbReference type="AlphaFoldDB" id="A0A6J6THM0"/>
<dbReference type="EMBL" id="CAEZZD010000055">
    <property type="protein sequence ID" value="CAB4746680.1"/>
    <property type="molecule type" value="Genomic_DNA"/>
</dbReference>
<feature type="transmembrane region" description="Helical" evidence="7">
    <location>
        <begin position="324"/>
        <end position="344"/>
    </location>
</feature>
<gene>
    <name evidence="8" type="ORF">UFOPK2824_00478</name>
</gene>
<feature type="transmembrane region" description="Helical" evidence="7">
    <location>
        <begin position="250"/>
        <end position="269"/>
    </location>
</feature>
<feature type="transmembrane region" description="Helical" evidence="7">
    <location>
        <begin position="118"/>
        <end position="143"/>
    </location>
</feature>
<sequence length="392" mass="43178">MRTLPLTLTWVITRLWVLLSGFQLIYYPESEFLFSDVRLYDWWAGNIADSHFPINDPMWQYPPLAAVVFLLGYLIAANTVGFVFLALIADLVIFILLTKRGTQDTNSMPAMIWLATPLVMGPIMLGRFDVFPTLAAVFALLYISSAKRFGSAIAIGTLLKVWPILLLLATPKGSLARVAIWFAATFSIGSLLLNLWWQDSFSFLGGQRSRGLQIESAGALAYQIWNAGPGNVSSAFQFGAIEVVAPGTGIVSLVITLIGIVLLAVLVFWRVTGRLANAEPADIALTAVLISIVTSRVLSPQYMVWVFGLLAVAALRPQQNFRKIMILIFVSAGIGQLIYPWWYISLQQGGSLAVLAHTIRVLTLVWATVITWQNLQRVASQDPHRTKANQVG</sequence>
<feature type="transmembrane region" description="Helical" evidence="7">
    <location>
        <begin position="7"/>
        <end position="27"/>
    </location>
</feature>
<feature type="transmembrane region" description="Helical" evidence="7">
    <location>
        <begin position="64"/>
        <end position="97"/>
    </location>
</feature>
<dbReference type="Pfam" id="PF09594">
    <property type="entry name" value="GT87"/>
    <property type="match status" value="1"/>
</dbReference>
<keyword evidence="2" id="KW-1003">Cell membrane</keyword>
<keyword evidence="6 7" id="KW-0472">Membrane</keyword>
<protein>
    <submittedName>
        <fullName evidence="8">Unannotated protein</fullName>
    </submittedName>
</protein>
<evidence type="ECO:0000256" key="2">
    <source>
        <dbReference type="ARBA" id="ARBA00022475"/>
    </source>
</evidence>
<keyword evidence="5 7" id="KW-1133">Transmembrane helix</keyword>
<evidence type="ECO:0000313" key="8">
    <source>
        <dbReference type="EMBL" id="CAB4746680.1"/>
    </source>
</evidence>
<proteinExistence type="predicted"/>
<reference evidence="8" key="1">
    <citation type="submission" date="2020-05" db="EMBL/GenBank/DDBJ databases">
        <authorList>
            <person name="Chiriac C."/>
            <person name="Salcher M."/>
            <person name="Ghai R."/>
            <person name="Kavagutti S V."/>
        </authorList>
    </citation>
    <scope>NUCLEOTIDE SEQUENCE</scope>
</reference>
<evidence type="ECO:0000256" key="1">
    <source>
        <dbReference type="ARBA" id="ARBA00004651"/>
    </source>
</evidence>
<name>A0A6J6THM0_9ZZZZ</name>
<dbReference type="GO" id="GO:0005886">
    <property type="term" value="C:plasma membrane"/>
    <property type="evidence" value="ECO:0007669"/>
    <property type="project" value="UniProtKB-SubCell"/>
</dbReference>